<evidence type="ECO:0000313" key="2">
    <source>
        <dbReference type="EMBL" id="EET46122.1"/>
    </source>
</evidence>
<gene>
    <name evidence="2" type="ORF">NEISICOT_00227</name>
</gene>
<proteinExistence type="predicted"/>
<dbReference type="AlphaFoldDB" id="C6M148"/>
<keyword evidence="3" id="KW-1185">Reference proteome</keyword>
<keyword evidence="1" id="KW-0472">Membrane</keyword>
<dbReference type="EMBL" id="ACKO02000001">
    <property type="protein sequence ID" value="EET46122.1"/>
    <property type="molecule type" value="Genomic_DNA"/>
</dbReference>
<organism evidence="2 3">
    <name type="scientific">Neisseria sicca ATCC 29256</name>
    <dbReference type="NCBI Taxonomy" id="547045"/>
    <lineage>
        <taxon>Bacteria</taxon>
        <taxon>Pseudomonadati</taxon>
        <taxon>Pseudomonadota</taxon>
        <taxon>Betaproteobacteria</taxon>
        <taxon>Neisseriales</taxon>
        <taxon>Neisseriaceae</taxon>
        <taxon>Neisseria</taxon>
    </lineage>
</organism>
<name>C6M148_NEISI</name>
<evidence type="ECO:0000313" key="3">
    <source>
        <dbReference type="Proteomes" id="UP000005365"/>
    </source>
</evidence>
<protein>
    <submittedName>
        <fullName evidence="2">Uncharacterized protein</fullName>
    </submittedName>
</protein>
<keyword evidence="1" id="KW-0812">Transmembrane</keyword>
<dbReference type="Proteomes" id="UP000005365">
    <property type="component" value="Unassembled WGS sequence"/>
</dbReference>
<keyword evidence="1" id="KW-1133">Transmembrane helix</keyword>
<accession>C6M148</accession>
<evidence type="ECO:0000256" key="1">
    <source>
        <dbReference type="SAM" id="Phobius"/>
    </source>
</evidence>
<comment type="caution">
    <text evidence="2">The sequence shown here is derived from an EMBL/GenBank/DDBJ whole genome shotgun (WGS) entry which is preliminary data.</text>
</comment>
<sequence length="40" mass="4638">MNGGRLKTCSETRHTGFQTTFLIISGSLCFYRKRLMKKIL</sequence>
<feature type="transmembrane region" description="Helical" evidence="1">
    <location>
        <begin position="15"/>
        <end position="31"/>
    </location>
</feature>
<reference evidence="2" key="1">
    <citation type="submission" date="2009-07" db="EMBL/GenBank/DDBJ databases">
        <authorList>
            <person name="Weinstock G."/>
            <person name="Sodergren E."/>
            <person name="Clifton S."/>
            <person name="Fulton L."/>
            <person name="Fulton B."/>
            <person name="Courtney L."/>
            <person name="Fronick C."/>
            <person name="Harrison M."/>
            <person name="Strong C."/>
            <person name="Farmer C."/>
            <person name="Delahaunty K."/>
            <person name="Markovic C."/>
            <person name="Hall O."/>
            <person name="Minx P."/>
            <person name="Tomlinson C."/>
            <person name="Mitreva M."/>
            <person name="Nelson J."/>
            <person name="Hou S."/>
            <person name="Wollam A."/>
            <person name="Pepin K.H."/>
            <person name="Johnson M."/>
            <person name="Bhonagiri V."/>
            <person name="Nash W.E."/>
            <person name="Warren W."/>
            <person name="Chinwalla A."/>
            <person name="Mardis E.R."/>
            <person name="Wilson R.K."/>
        </authorList>
    </citation>
    <scope>NUCLEOTIDE SEQUENCE [LARGE SCALE GENOMIC DNA]</scope>
    <source>
        <strain evidence="2">ATCC 29256</strain>
    </source>
</reference>